<gene>
    <name evidence="2" type="ORF">BN2614_LOCUS1</name>
</gene>
<evidence type="ECO:0000256" key="1">
    <source>
        <dbReference type="SAM" id="MobiDB-lite"/>
    </source>
</evidence>
<feature type="region of interest" description="Disordered" evidence="1">
    <location>
        <begin position="18"/>
        <end position="44"/>
    </location>
</feature>
<accession>A0A9X9M1L4</accession>
<name>A0A9X9M1L4_GULGU</name>
<keyword evidence="3" id="KW-1185">Reference proteome</keyword>
<evidence type="ECO:0000313" key="2">
    <source>
        <dbReference type="EMBL" id="VCX19801.1"/>
    </source>
</evidence>
<dbReference type="EMBL" id="CYRY02036739">
    <property type="protein sequence ID" value="VCX19801.1"/>
    <property type="molecule type" value="Genomic_DNA"/>
</dbReference>
<dbReference type="Proteomes" id="UP000269945">
    <property type="component" value="Unassembled WGS sequence"/>
</dbReference>
<organism evidence="2 3">
    <name type="scientific">Gulo gulo</name>
    <name type="common">Wolverine</name>
    <name type="synonym">Gluton</name>
    <dbReference type="NCBI Taxonomy" id="48420"/>
    <lineage>
        <taxon>Eukaryota</taxon>
        <taxon>Metazoa</taxon>
        <taxon>Chordata</taxon>
        <taxon>Craniata</taxon>
        <taxon>Vertebrata</taxon>
        <taxon>Euteleostomi</taxon>
        <taxon>Mammalia</taxon>
        <taxon>Eutheria</taxon>
        <taxon>Laurasiatheria</taxon>
        <taxon>Carnivora</taxon>
        <taxon>Caniformia</taxon>
        <taxon>Musteloidea</taxon>
        <taxon>Mustelidae</taxon>
        <taxon>Guloninae</taxon>
        <taxon>Gulo</taxon>
    </lineage>
</organism>
<proteinExistence type="predicted"/>
<protein>
    <submittedName>
        <fullName evidence="2">Uncharacterized protein</fullName>
    </submittedName>
</protein>
<feature type="non-terminal residue" evidence="2">
    <location>
        <position position="44"/>
    </location>
</feature>
<comment type="caution">
    <text evidence="2">The sequence shown here is derived from an EMBL/GenBank/DDBJ whole genome shotgun (WGS) entry which is preliminary data.</text>
</comment>
<reference evidence="2 3" key="1">
    <citation type="submission" date="2018-10" db="EMBL/GenBank/DDBJ databases">
        <authorList>
            <person name="Ekblom R."/>
            <person name="Jareborg N."/>
        </authorList>
    </citation>
    <scope>NUCLEOTIDE SEQUENCE [LARGE SCALE GENOMIC DNA]</scope>
    <source>
        <tissue evidence="2">Muscle</tissue>
    </source>
</reference>
<sequence length="44" mass="4964">GWGTKWGEWEQQWSLNAQATPRKSSPDGNQIFPSGNTVIREDGF</sequence>
<dbReference type="AlphaFoldDB" id="A0A9X9M1L4"/>
<feature type="compositionally biased region" description="Polar residues" evidence="1">
    <location>
        <begin position="18"/>
        <end position="37"/>
    </location>
</feature>
<evidence type="ECO:0000313" key="3">
    <source>
        <dbReference type="Proteomes" id="UP000269945"/>
    </source>
</evidence>